<feature type="domain" description="Isochorismatase-like" evidence="2">
    <location>
        <begin position="12"/>
        <end position="113"/>
    </location>
</feature>
<dbReference type="AlphaFoldDB" id="W4MGK4"/>
<evidence type="ECO:0000313" key="4">
    <source>
        <dbReference type="Proteomes" id="UP000019140"/>
    </source>
</evidence>
<sequence>RQQEAFIPARTDAWARIVPILEPQDNELVINKTTYGTFTSTGLDHTLRNLGIKTLVIGGVVTNVCVETTARDASDLGYGVMLVGDACAAHSPEIHEASLLSFQGPFGRVRRADEIVALIEQAASDVA</sequence>
<dbReference type="Proteomes" id="UP000019140">
    <property type="component" value="Unassembled WGS sequence"/>
</dbReference>
<dbReference type="HOGENOM" id="CLU_1964093_0_0_7"/>
<proteinExistence type="predicted"/>
<comment type="caution">
    <text evidence="3">The sequence shown here is derived from an EMBL/GenBank/DDBJ whole genome shotgun (WGS) entry which is preliminary data.</text>
</comment>
<keyword evidence="4" id="KW-1185">Reference proteome</keyword>
<name>W4MGK4_9BACT</name>
<organism evidence="3 4">
    <name type="scientific">Candidatus Entotheonella gemina</name>
    <dbReference type="NCBI Taxonomy" id="1429439"/>
    <lineage>
        <taxon>Bacteria</taxon>
        <taxon>Pseudomonadati</taxon>
        <taxon>Nitrospinota/Tectimicrobiota group</taxon>
        <taxon>Candidatus Tectimicrobiota</taxon>
        <taxon>Candidatus Entotheonellia</taxon>
        <taxon>Candidatus Entotheonellales</taxon>
        <taxon>Candidatus Entotheonellaceae</taxon>
        <taxon>Candidatus Entotheonella</taxon>
    </lineage>
</organism>
<protein>
    <recommendedName>
        <fullName evidence="2">Isochorismatase-like domain-containing protein</fullName>
    </recommendedName>
</protein>
<dbReference type="Pfam" id="PF00857">
    <property type="entry name" value="Isochorismatase"/>
    <property type="match status" value="1"/>
</dbReference>
<reference evidence="3 4" key="1">
    <citation type="journal article" date="2014" name="Nature">
        <title>An environmental bacterial taxon with a large and distinct metabolic repertoire.</title>
        <authorList>
            <person name="Wilson M.C."/>
            <person name="Mori T."/>
            <person name="Ruckert C."/>
            <person name="Uria A.R."/>
            <person name="Helf M.J."/>
            <person name="Takada K."/>
            <person name="Gernert C."/>
            <person name="Steffens U.A."/>
            <person name="Heycke N."/>
            <person name="Schmitt S."/>
            <person name="Rinke C."/>
            <person name="Helfrich E.J."/>
            <person name="Brachmann A.O."/>
            <person name="Gurgui C."/>
            <person name="Wakimoto T."/>
            <person name="Kracht M."/>
            <person name="Crusemann M."/>
            <person name="Hentschel U."/>
            <person name="Abe I."/>
            <person name="Matsunaga S."/>
            <person name="Kalinowski J."/>
            <person name="Takeyama H."/>
            <person name="Piel J."/>
        </authorList>
    </citation>
    <scope>NUCLEOTIDE SEQUENCE [LARGE SCALE GENOMIC DNA]</scope>
    <source>
        <strain evidence="4">TSY2</strain>
    </source>
</reference>
<dbReference type="InterPro" id="IPR050272">
    <property type="entry name" value="Isochorismatase-like_hydrls"/>
</dbReference>
<dbReference type="GO" id="GO:0016787">
    <property type="term" value="F:hydrolase activity"/>
    <property type="evidence" value="ECO:0007669"/>
    <property type="project" value="UniProtKB-KW"/>
</dbReference>
<dbReference type="CDD" id="cd00431">
    <property type="entry name" value="cysteine_hydrolases"/>
    <property type="match status" value="1"/>
</dbReference>
<dbReference type="InterPro" id="IPR000868">
    <property type="entry name" value="Isochorismatase-like_dom"/>
</dbReference>
<evidence type="ECO:0000313" key="3">
    <source>
        <dbReference type="EMBL" id="ETX09328.1"/>
    </source>
</evidence>
<dbReference type="InterPro" id="IPR036380">
    <property type="entry name" value="Isochorismatase-like_sf"/>
</dbReference>
<evidence type="ECO:0000259" key="2">
    <source>
        <dbReference type="Pfam" id="PF00857"/>
    </source>
</evidence>
<feature type="non-terminal residue" evidence="3">
    <location>
        <position position="1"/>
    </location>
</feature>
<dbReference type="Gene3D" id="3.40.50.850">
    <property type="entry name" value="Isochorismatase-like"/>
    <property type="match status" value="1"/>
</dbReference>
<dbReference type="PANTHER" id="PTHR43540:SF1">
    <property type="entry name" value="ISOCHORISMATASE HYDROLASE"/>
    <property type="match status" value="1"/>
</dbReference>
<gene>
    <name evidence="3" type="ORF">ETSY2_00145</name>
</gene>
<dbReference type="SUPFAM" id="SSF52499">
    <property type="entry name" value="Isochorismatase-like hydrolases"/>
    <property type="match status" value="1"/>
</dbReference>
<accession>W4MGK4</accession>
<keyword evidence="1" id="KW-0378">Hydrolase</keyword>
<dbReference type="PANTHER" id="PTHR43540">
    <property type="entry name" value="PEROXYUREIDOACRYLATE/UREIDOACRYLATE AMIDOHYDROLASE-RELATED"/>
    <property type="match status" value="1"/>
</dbReference>
<dbReference type="EMBL" id="AZHX01000004">
    <property type="protein sequence ID" value="ETX09328.1"/>
    <property type="molecule type" value="Genomic_DNA"/>
</dbReference>
<evidence type="ECO:0000256" key="1">
    <source>
        <dbReference type="ARBA" id="ARBA00022801"/>
    </source>
</evidence>